<dbReference type="Pfam" id="PF00249">
    <property type="entry name" value="Myb_DNA-binding"/>
    <property type="match status" value="1"/>
</dbReference>
<proteinExistence type="predicted"/>
<organism evidence="6 7">
    <name type="scientific">Populus trichocarpa</name>
    <name type="common">Western balsam poplar</name>
    <name type="synonym">Populus balsamifera subsp. trichocarpa</name>
    <dbReference type="NCBI Taxonomy" id="3694"/>
    <lineage>
        <taxon>Eukaryota</taxon>
        <taxon>Viridiplantae</taxon>
        <taxon>Streptophyta</taxon>
        <taxon>Embryophyta</taxon>
        <taxon>Tracheophyta</taxon>
        <taxon>Spermatophyta</taxon>
        <taxon>Magnoliopsida</taxon>
        <taxon>eudicotyledons</taxon>
        <taxon>Gunneridae</taxon>
        <taxon>Pentapetalae</taxon>
        <taxon>rosids</taxon>
        <taxon>fabids</taxon>
        <taxon>Malpighiales</taxon>
        <taxon>Salicaceae</taxon>
        <taxon>Saliceae</taxon>
        <taxon>Populus</taxon>
    </lineage>
</organism>
<dbReference type="GO" id="GO:0005634">
    <property type="term" value="C:nucleus"/>
    <property type="evidence" value="ECO:0007669"/>
    <property type="project" value="UniProtKB-SubCell"/>
</dbReference>
<evidence type="ECO:0000313" key="7">
    <source>
        <dbReference type="Proteomes" id="UP000006729"/>
    </source>
</evidence>
<dbReference type="GO" id="GO:0003677">
    <property type="term" value="F:DNA binding"/>
    <property type="evidence" value="ECO:0007669"/>
    <property type="project" value="InterPro"/>
</dbReference>
<keyword evidence="3" id="KW-0804">Transcription</keyword>
<accession>A0A2K1YRP7</accession>
<dbReference type="OrthoDB" id="551907at2759"/>
<dbReference type="InterPro" id="IPR009057">
    <property type="entry name" value="Homeodomain-like_sf"/>
</dbReference>
<dbReference type="Gene3D" id="1.10.10.60">
    <property type="entry name" value="Homeodomain-like"/>
    <property type="match status" value="1"/>
</dbReference>
<dbReference type="InterPro" id="IPR017930">
    <property type="entry name" value="Myb_dom"/>
</dbReference>
<dbReference type="ExpressionAtlas" id="A0A2K1YRP7">
    <property type="expression patterns" value="baseline"/>
</dbReference>
<sequence length="297" mass="33351">MGSCGRSGAVRQYVRSKVPRLRWTPELHHCFVHAIERLGGQDKATPKLVLQMMDVKGLTISHVKSHLQMYRSMRSGDLGRLDRSSTQQKRQSFAVYNECVEEVKAIEESDSHSMYRPLSSKRARIETRSSLSEEFLQCSQGICETISNPYSFDDYAGIKEEVNGVGFKWEQTHSNPQCTAFSLPHDLYNFNPLKREVEESDFLKIAKLEGRKCKPEKLFTPEVTGSGRAEDEEPVDCELSLALSLPQPSSHRSDSSSTSEISEAFSSYSRSNFKDCSGFSTGKRDINLDLSIALCGA</sequence>
<dbReference type="InterPro" id="IPR046955">
    <property type="entry name" value="PHR1-like"/>
</dbReference>
<reference evidence="6 7" key="1">
    <citation type="journal article" date="2006" name="Science">
        <title>The genome of black cottonwood, Populus trichocarpa (Torr. &amp; Gray).</title>
        <authorList>
            <person name="Tuskan G.A."/>
            <person name="Difazio S."/>
            <person name="Jansson S."/>
            <person name="Bohlmann J."/>
            <person name="Grigoriev I."/>
            <person name="Hellsten U."/>
            <person name="Putnam N."/>
            <person name="Ralph S."/>
            <person name="Rombauts S."/>
            <person name="Salamov A."/>
            <person name="Schein J."/>
            <person name="Sterck L."/>
            <person name="Aerts A."/>
            <person name="Bhalerao R.R."/>
            <person name="Bhalerao R.P."/>
            <person name="Blaudez D."/>
            <person name="Boerjan W."/>
            <person name="Brun A."/>
            <person name="Brunner A."/>
            <person name="Busov V."/>
            <person name="Campbell M."/>
            <person name="Carlson J."/>
            <person name="Chalot M."/>
            <person name="Chapman J."/>
            <person name="Chen G.L."/>
            <person name="Cooper D."/>
            <person name="Coutinho P.M."/>
            <person name="Couturier J."/>
            <person name="Covert S."/>
            <person name="Cronk Q."/>
            <person name="Cunningham R."/>
            <person name="Davis J."/>
            <person name="Degroeve S."/>
            <person name="Dejardin A."/>
            <person name="Depamphilis C."/>
            <person name="Detter J."/>
            <person name="Dirks B."/>
            <person name="Dubchak I."/>
            <person name="Duplessis S."/>
            <person name="Ehlting J."/>
            <person name="Ellis B."/>
            <person name="Gendler K."/>
            <person name="Goodstein D."/>
            <person name="Gribskov M."/>
            <person name="Grimwood J."/>
            <person name="Groover A."/>
            <person name="Gunter L."/>
            <person name="Hamberger B."/>
            <person name="Heinze B."/>
            <person name="Helariutta Y."/>
            <person name="Henrissat B."/>
            <person name="Holligan D."/>
            <person name="Holt R."/>
            <person name="Huang W."/>
            <person name="Islam-Faridi N."/>
            <person name="Jones S."/>
            <person name="Jones-Rhoades M."/>
            <person name="Jorgensen R."/>
            <person name="Joshi C."/>
            <person name="Kangasjarvi J."/>
            <person name="Karlsson J."/>
            <person name="Kelleher C."/>
            <person name="Kirkpatrick R."/>
            <person name="Kirst M."/>
            <person name="Kohler A."/>
            <person name="Kalluri U."/>
            <person name="Larimer F."/>
            <person name="Leebens-Mack J."/>
            <person name="Leple J.C."/>
            <person name="Locascio P."/>
            <person name="Lou Y."/>
            <person name="Lucas S."/>
            <person name="Martin F."/>
            <person name="Montanini B."/>
            <person name="Napoli C."/>
            <person name="Nelson D.R."/>
            <person name="Nelson C."/>
            <person name="Nieminen K."/>
            <person name="Nilsson O."/>
            <person name="Pereda V."/>
            <person name="Peter G."/>
            <person name="Philippe R."/>
            <person name="Pilate G."/>
            <person name="Poliakov A."/>
            <person name="Razumovskaya J."/>
            <person name="Richardson P."/>
            <person name="Rinaldi C."/>
            <person name="Ritland K."/>
            <person name="Rouze P."/>
            <person name="Ryaboy D."/>
            <person name="Schmutz J."/>
            <person name="Schrader J."/>
            <person name="Segerman B."/>
            <person name="Shin H."/>
            <person name="Siddiqui A."/>
            <person name="Sterky F."/>
            <person name="Terry A."/>
            <person name="Tsai C.J."/>
            <person name="Uberbacher E."/>
            <person name="Unneberg P."/>
            <person name="Vahala J."/>
            <person name="Wall K."/>
            <person name="Wessler S."/>
            <person name="Yang G."/>
            <person name="Yin T."/>
            <person name="Douglas C."/>
            <person name="Marra M."/>
            <person name="Sandberg G."/>
            <person name="Van de Peer Y."/>
            <person name="Rokhsar D."/>
        </authorList>
    </citation>
    <scope>NUCLEOTIDE SEQUENCE [LARGE SCALE GENOMIC DNA]</scope>
    <source>
        <strain evidence="7">cv. Nisqually</strain>
    </source>
</reference>
<keyword evidence="2" id="KW-0805">Transcription regulation</keyword>
<evidence type="ECO:0000313" key="6">
    <source>
        <dbReference type="EMBL" id="PNT15700.1"/>
    </source>
</evidence>
<dbReference type="OMA" id="AVPNPYC"/>
<comment type="subcellular location">
    <subcellularLocation>
        <location evidence="1">Nucleus</location>
    </subcellularLocation>
</comment>
<gene>
    <name evidence="6" type="ORF">POPTR_010G099600</name>
</gene>
<evidence type="ECO:0000256" key="2">
    <source>
        <dbReference type="ARBA" id="ARBA00023015"/>
    </source>
</evidence>
<dbReference type="InterPro" id="IPR001005">
    <property type="entry name" value="SANT/Myb"/>
</dbReference>
<dbReference type="PANTHER" id="PTHR31314:SF188">
    <property type="entry name" value="TRANSCRIPTION FACTOR KAN2 ISOFORM X1-RELATED"/>
    <property type="match status" value="1"/>
</dbReference>
<evidence type="ECO:0000259" key="5">
    <source>
        <dbReference type="PROSITE" id="PS51294"/>
    </source>
</evidence>
<protein>
    <recommendedName>
        <fullName evidence="5">HTH myb-type domain-containing protein</fullName>
    </recommendedName>
</protein>
<dbReference type="GO" id="GO:0003700">
    <property type="term" value="F:DNA-binding transcription factor activity"/>
    <property type="evidence" value="ECO:0007669"/>
    <property type="project" value="InterPro"/>
</dbReference>
<dbReference type="FunFam" id="1.10.10.60:FF:000002">
    <property type="entry name" value="Myb family transcription factor"/>
    <property type="match status" value="1"/>
</dbReference>
<dbReference type="PROSITE" id="PS51294">
    <property type="entry name" value="HTH_MYB"/>
    <property type="match status" value="1"/>
</dbReference>
<dbReference type="SMR" id="A0A2K1YRP7"/>
<feature type="domain" description="HTH myb-type" evidence="5">
    <location>
        <begin position="15"/>
        <end position="75"/>
    </location>
</feature>
<name>A0A2K1YRP7_POPTR</name>
<dbReference type="NCBIfam" id="TIGR01557">
    <property type="entry name" value="myb_SHAQKYF"/>
    <property type="match status" value="1"/>
</dbReference>
<evidence type="ECO:0000256" key="3">
    <source>
        <dbReference type="ARBA" id="ARBA00023163"/>
    </source>
</evidence>
<dbReference type="InParanoid" id="A0A2K1YRP7"/>
<dbReference type="Gramene" id="Potri.010G099600.1.v4.1">
    <property type="protein sequence ID" value="Potri.010G099600.1.v4.1"/>
    <property type="gene ID" value="Potri.010G099600.v4.1"/>
</dbReference>
<dbReference type="EMBL" id="CM009299">
    <property type="protein sequence ID" value="PNT15700.1"/>
    <property type="molecule type" value="Genomic_DNA"/>
</dbReference>
<dbReference type="Proteomes" id="UP000006729">
    <property type="component" value="Chromosome 10"/>
</dbReference>
<evidence type="ECO:0000256" key="1">
    <source>
        <dbReference type="ARBA" id="ARBA00004123"/>
    </source>
</evidence>
<evidence type="ECO:0000256" key="4">
    <source>
        <dbReference type="ARBA" id="ARBA00023242"/>
    </source>
</evidence>
<dbReference type="SUPFAM" id="SSF46689">
    <property type="entry name" value="Homeodomain-like"/>
    <property type="match status" value="1"/>
</dbReference>
<dbReference type="STRING" id="3694.A0A2K1YRP7"/>
<dbReference type="InterPro" id="IPR006447">
    <property type="entry name" value="Myb_dom_plants"/>
</dbReference>
<keyword evidence="7" id="KW-1185">Reference proteome</keyword>
<dbReference type="AlphaFoldDB" id="A0A2K1YRP7"/>
<keyword evidence="4" id="KW-0539">Nucleus</keyword>
<dbReference type="PANTHER" id="PTHR31314">
    <property type="entry name" value="MYB FAMILY TRANSCRIPTION FACTOR PHL7-LIKE"/>
    <property type="match status" value="1"/>
</dbReference>